<evidence type="ECO:0000259" key="4">
    <source>
        <dbReference type="SMART" id="SM01092"/>
    </source>
</evidence>
<dbReference type="Gene3D" id="3.30.390.50">
    <property type="entry name" value="CO dehydrogenase flavoprotein, C-terminal domain"/>
    <property type="match status" value="1"/>
</dbReference>
<dbReference type="SMART" id="SM01092">
    <property type="entry name" value="CO_deh_flav_C"/>
    <property type="match status" value="1"/>
</dbReference>
<comment type="caution">
    <text evidence="5">The sequence shown here is derived from an EMBL/GenBank/DDBJ whole genome shotgun (WGS) entry which is preliminary data.</text>
</comment>
<dbReference type="AlphaFoldDB" id="A0AA35X6E5"/>
<sequence length="133" mass="13492">MADNEIITTITVPTLAANQRAEYAKMAHPASFYSVVGGAVVVTMDGDRCTAASVAVGGLTPRPVKAPAVEAALTGMQLTADNIATATAHLGEDITAAGVDIIGDIYASAGYRSGVAPVEVKHALMHAIGLAHH</sequence>
<reference evidence="5" key="1">
    <citation type="submission" date="2023-03" db="EMBL/GenBank/DDBJ databases">
        <authorList>
            <person name="Steffen K."/>
            <person name="Cardenas P."/>
        </authorList>
    </citation>
    <scope>NUCLEOTIDE SEQUENCE</scope>
</reference>
<dbReference type="InterPro" id="IPR051312">
    <property type="entry name" value="Diverse_Substr_Oxidored"/>
</dbReference>
<dbReference type="Pfam" id="PF03450">
    <property type="entry name" value="CO_deh_flav_C"/>
    <property type="match status" value="1"/>
</dbReference>
<evidence type="ECO:0000256" key="2">
    <source>
        <dbReference type="ARBA" id="ARBA00022827"/>
    </source>
</evidence>
<keyword evidence="6" id="KW-1185">Reference proteome</keyword>
<proteinExistence type="predicted"/>
<accession>A0AA35X6E5</accession>
<dbReference type="PANTHER" id="PTHR42659">
    <property type="entry name" value="XANTHINE DEHYDROGENASE SUBUNIT C-RELATED"/>
    <property type="match status" value="1"/>
</dbReference>
<dbReference type="EMBL" id="CASHTH010003609">
    <property type="protein sequence ID" value="CAI8047108.1"/>
    <property type="molecule type" value="Genomic_DNA"/>
</dbReference>
<keyword evidence="2" id="KW-0274">FAD</keyword>
<protein>
    <recommendedName>
        <fullName evidence="4">CO dehydrogenase flavoprotein C-terminal domain-containing protein</fullName>
    </recommendedName>
</protein>
<dbReference type="Proteomes" id="UP001174909">
    <property type="component" value="Unassembled WGS sequence"/>
</dbReference>
<evidence type="ECO:0000313" key="6">
    <source>
        <dbReference type="Proteomes" id="UP001174909"/>
    </source>
</evidence>
<evidence type="ECO:0000256" key="3">
    <source>
        <dbReference type="ARBA" id="ARBA00023002"/>
    </source>
</evidence>
<evidence type="ECO:0000256" key="1">
    <source>
        <dbReference type="ARBA" id="ARBA00022630"/>
    </source>
</evidence>
<keyword evidence="1" id="KW-0285">Flavoprotein</keyword>
<evidence type="ECO:0000313" key="5">
    <source>
        <dbReference type="EMBL" id="CAI8047108.1"/>
    </source>
</evidence>
<keyword evidence="3" id="KW-0560">Oxidoreductase</keyword>
<name>A0AA35X6E5_GEOBA</name>
<dbReference type="PANTHER" id="PTHR42659:SF2">
    <property type="entry name" value="XANTHINE DEHYDROGENASE SUBUNIT C-RELATED"/>
    <property type="match status" value="1"/>
</dbReference>
<dbReference type="InterPro" id="IPR005107">
    <property type="entry name" value="CO_DH_flav_C"/>
</dbReference>
<gene>
    <name evidence="5" type="ORF">GBAR_LOCUS26030</name>
</gene>
<dbReference type="SUPFAM" id="SSF55447">
    <property type="entry name" value="CO dehydrogenase flavoprotein C-terminal domain-like"/>
    <property type="match status" value="1"/>
</dbReference>
<feature type="domain" description="CO dehydrogenase flavoprotein C-terminal" evidence="4">
    <location>
        <begin position="21"/>
        <end position="127"/>
    </location>
</feature>
<organism evidence="5 6">
    <name type="scientific">Geodia barretti</name>
    <name type="common">Barrett's horny sponge</name>
    <dbReference type="NCBI Taxonomy" id="519541"/>
    <lineage>
        <taxon>Eukaryota</taxon>
        <taxon>Metazoa</taxon>
        <taxon>Porifera</taxon>
        <taxon>Demospongiae</taxon>
        <taxon>Heteroscleromorpha</taxon>
        <taxon>Tetractinellida</taxon>
        <taxon>Astrophorina</taxon>
        <taxon>Geodiidae</taxon>
        <taxon>Geodia</taxon>
    </lineage>
</organism>
<dbReference type="InterPro" id="IPR036683">
    <property type="entry name" value="CO_DH_flav_C_dom_sf"/>
</dbReference>
<dbReference type="GO" id="GO:0016491">
    <property type="term" value="F:oxidoreductase activity"/>
    <property type="evidence" value="ECO:0007669"/>
    <property type="project" value="UniProtKB-KW"/>
</dbReference>